<dbReference type="InterPro" id="IPR038763">
    <property type="entry name" value="DHH_sf"/>
</dbReference>
<accession>A0A1M5A017</accession>
<dbReference type="AlphaFoldDB" id="A0A1M5A017"/>
<sequence>MNNLMAVAEAIKKARRPLLCGHVMPDGDSLGSVLALGLGLRLLGKEVTIVSSDPIPDLYHFLPGVETVIVGKVPEGRYDLLVAVDCSVPERLGSALEAFVNNGLPVAVIDHHVNDQPFGHYNYVRAEAAATGEIIMDLLDLLQVPLNLDLAINLYTAIVTDTGSFRYENTTAETHARTARLLACGIPVSRLSNQIFGEQPLVSLRLLEVALGTLAVSHCGQIAWMSISREQIKSVGAGDQHIEGLINYPRKIKGVELAIVFRELDEQRVKVSFRSKYRVDVNLLAKKFGGGGHVRASGCTIEGRLEQVKELVLKEAKELFRGDSHGRHS</sequence>
<dbReference type="STRING" id="1121429.SAMN02745133_02144"/>
<dbReference type="Pfam" id="PF01368">
    <property type="entry name" value="DHH"/>
    <property type="match status" value="1"/>
</dbReference>
<dbReference type="Gene3D" id="3.10.310.30">
    <property type="match status" value="1"/>
</dbReference>
<proteinExistence type="predicted"/>
<evidence type="ECO:0000259" key="1">
    <source>
        <dbReference type="Pfam" id="PF01368"/>
    </source>
</evidence>
<keyword evidence="4" id="KW-1185">Reference proteome</keyword>
<feature type="domain" description="DHHA1" evidence="2">
    <location>
        <begin position="238"/>
        <end position="320"/>
    </location>
</feature>
<name>A0A1M5A017_9FIRM</name>
<organism evidence="3 4">
    <name type="scientific">Desulforamulus putei DSM 12395</name>
    <dbReference type="NCBI Taxonomy" id="1121429"/>
    <lineage>
        <taxon>Bacteria</taxon>
        <taxon>Bacillati</taxon>
        <taxon>Bacillota</taxon>
        <taxon>Clostridia</taxon>
        <taxon>Eubacteriales</taxon>
        <taxon>Peptococcaceae</taxon>
        <taxon>Desulforamulus</taxon>
    </lineage>
</organism>
<dbReference type="InterPro" id="IPR051319">
    <property type="entry name" value="Oligoribo/pAp-PDE_c-di-AMP_PDE"/>
</dbReference>
<dbReference type="SUPFAM" id="SSF64182">
    <property type="entry name" value="DHH phosphoesterases"/>
    <property type="match status" value="1"/>
</dbReference>
<dbReference type="PANTHER" id="PTHR47618:SF1">
    <property type="entry name" value="BIFUNCTIONAL OLIGORIBONUCLEASE AND PAP PHOSPHATASE NRNA"/>
    <property type="match status" value="1"/>
</dbReference>
<dbReference type="InterPro" id="IPR001667">
    <property type="entry name" value="DDH_dom"/>
</dbReference>
<dbReference type="PANTHER" id="PTHR47618">
    <property type="entry name" value="BIFUNCTIONAL OLIGORIBONUCLEASE AND PAP PHOSPHATASE NRNA"/>
    <property type="match status" value="1"/>
</dbReference>
<protein>
    <submittedName>
        <fullName evidence="3">Phosphoesterase RecJ domain-containing protein</fullName>
    </submittedName>
</protein>
<evidence type="ECO:0000259" key="2">
    <source>
        <dbReference type="Pfam" id="PF02272"/>
    </source>
</evidence>
<dbReference type="Gene3D" id="3.90.1640.10">
    <property type="entry name" value="inorganic pyrophosphatase (n-terminal core)"/>
    <property type="match status" value="1"/>
</dbReference>
<evidence type="ECO:0000313" key="4">
    <source>
        <dbReference type="Proteomes" id="UP000184148"/>
    </source>
</evidence>
<dbReference type="OrthoDB" id="9803668at2"/>
<dbReference type="GO" id="GO:0003676">
    <property type="term" value="F:nucleic acid binding"/>
    <property type="evidence" value="ECO:0007669"/>
    <property type="project" value="InterPro"/>
</dbReference>
<evidence type="ECO:0000313" key="3">
    <source>
        <dbReference type="EMBL" id="SHF23650.1"/>
    </source>
</evidence>
<dbReference type="Pfam" id="PF02272">
    <property type="entry name" value="DHHA1"/>
    <property type="match status" value="1"/>
</dbReference>
<dbReference type="EMBL" id="FQUY01000015">
    <property type="protein sequence ID" value="SHF23650.1"/>
    <property type="molecule type" value="Genomic_DNA"/>
</dbReference>
<gene>
    <name evidence="3" type="ORF">SAMN02745133_02144</name>
</gene>
<feature type="domain" description="DDH" evidence="1">
    <location>
        <begin position="19"/>
        <end position="155"/>
    </location>
</feature>
<dbReference type="Proteomes" id="UP000184148">
    <property type="component" value="Unassembled WGS sequence"/>
</dbReference>
<reference evidence="4" key="1">
    <citation type="submission" date="2016-11" db="EMBL/GenBank/DDBJ databases">
        <authorList>
            <person name="Varghese N."/>
            <person name="Submissions S."/>
        </authorList>
    </citation>
    <scope>NUCLEOTIDE SEQUENCE [LARGE SCALE GENOMIC DNA]</scope>
    <source>
        <strain evidence="4">DSM 12395</strain>
    </source>
</reference>
<dbReference type="InterPro" id="IPR003156">
    <property type="entry name" value="DHHA1_dom"/>
</dbReference>
<dbReference type="RefSeq" id="WP_073239382.1">
    <property type="nucleotide sequence ID" value="NZ_FQUY01000015.1"/>
</dbReference>